<gene>
    <name evidence="1" type="ORF">SAMN06265378_108143</name>
</gene>
<accession>A0A238X9J2</accession>
<name>A0A238X9J2_9RHOB</name>
<evidence type="ECO:0000313" key="2">
    <source>
        <dbReference type="Proteomes" id="UP000198409"/>
    </source>
</evidence>
<evidence type="ECO:0000313" key="1">
    <source>
        <dbReference type="EMBL" id="SNR55380.1"/>
    </source>
</evidence>
<organism evidence="1 2">
    <name type="scientific">Paracoccus sediminis</name>
    <dbReference type="NCBI Taxonomy" id="1214787"/>
    <lineage>
        <taxon>Bacteria</taxon>
        <taxon>Pseudomonadati</taxon>
        <taxon>Pseudomonadota</taxon>
        <taxon>Alphaproteobacteria</taxon>
        <taxon>Rhodobacterales</taxon>
        <taxon>Paracoccaceae</taxon>
        <taxon>Paracoccus</taxon>
    </lineage>
</organism>
<dbReference type="EMBL" id="FZNM01000008">
    <property type="protein sequence ID" value="SNR55380.1"/>
    <property type="molecule type" value="Genomic_DNA"/>
</dbReference>
<sequence length="78" mass="8350">MLRAKEVATVGGLHVRFYHPAQPGMLDRALCAASLAGWRAAVTIRGHPALIGRPPVLGPEGARLGRSTETVFDLPTHR</sequence>
<reference evidence="2" key="1">
    <citation type="submission" date="2017-06" db="EMBL/GenBank/DDBJ databases">
        <authorList>
            <person name="Varghese N."/>
            <person name="Submissions S."/>
        </authorList>
    </citation>
    <scope>NUCLEOTIDE SEQUENCE [LARGE SCALE GENOMIC DNA]</scope>
    <source>
        <strain evidence="2">DSM 26170</strain>
    </source>
</reference>
<proteinExistence type="predicted"/>
<dbReference type="Proteomes" id="UP000198409">
    <property type="component" value="Unassembled WGS sequence"/>
</dbReference>
<dbReference type="AlphaFoldDB" id="A0A238X9J2"/>
<protein>
    <submittedName>
        <fullName evidence="1">Uncharacterized protein</fullName>
    </submittedName>
</protein>